<dbReference type="InterPro" id="IPR041685">
    <property type="entry name" value="AAA_GajA/Old/RecF-like"/>
</dbReference>
<dbReference type="InterPro" id="IPR027417">
    <property type="entry name" value="P-loop_NTPase"/>
</dbReference>
<organism evidence="2 3">
    <name type="scientific">Paenibacillus rhizolycopersici</name>
    <dbReference type="NCBI Taxonomy" id="2780073"/>
    <lineage>
        <taxon>Bacteria</taxon>
        <taxon>Bacillati</taxon>
        <taxon>Bacillota</taxon>
        <taxon>Bacilli</taxon>
        <taxon>Bacillales</taxon>
        <taxon>Paenibacillaceae</taxon>
        <taxon>Paenibacillus</taxon>
    </lineage>
</organism>
<dbReference type="SUPFAM" id="SSF52540">
    <property type="entry name" value="P-loop containing nucleoside triphosphate hydrolases"/>
    <property type="match status" value="1"/>
</dbReference>
<dbReference type="InterPro" id="IPR051396">
    <property type="entry name" value="Bact_Antivir_Def_Nuclease"/>
</dbReference>
<accession>A0ABS2H6Y7</accession>
<feature type="domain" description="Endonuclease GajA/Old nuclease/RecF-like AAA" evidence="1">
    <location>
        <begin position="3"/>
        <end position="463"/>
    </location>
</feature>
<gene>
    <name evidence="2" type="ORF">IM700_012695</name>
</gene>
<dbReference type="EMBL" id="JADCNN020000010">
    <property type="protein sequence ID" value="MBM6996506.1"/>
    <property type="molecule type" value="Genomic_DNA"/>
</dbReference>
<reference evidence="2 3" key="1">
    <citation type="submission" date="2021-01" db="EMBL/GenBank/DDBJ databases">
        <title>Paenibacillus sp.nov. isolated from the rhizosphere soil of tomato plant.</title>
        <authorList>
            <person name="Thin K.K."/>
            <person name="Zhang X."/>
            <person name="He S."/>
        </authorList>
    </citation>
    <scope>NUCLEOTIDE SEQUENCE [LARGE SCALE GENOMIC DNA]</scope>
    <source>
        <strain evidence="2 3">DXFW5</strain>
    </source>
</reference>
<evidence type="ECO:0000259" key="1">
    <source>
        <dbReference type="Pfam" id="PF13175"/>
    </source>
</evidence>
<proteinExistence type="predicted"/>
<dbReference type="Pfam" id="PF13175">
    <property type="entry name" value="AAA_15"/>
    <property type="match status" value="1"/>
</dbReference>
<evidence type="ECO:0000313" key="2">
    <source>
        <dbReference type="EMBL" id="MBM6996506.1"/>
    </source>
</evidence>
<dbReference type="PANTHER" id="PTHR43581">
    <property type="entry name" value="ATP/GTP PHOSPHATASE"/>
    <property type="match status" value="1"/>
</dbReference>
<protein>
    <submittedName>
        <fullName evidence="2">AAA family ATPase</fullName>
    </submittedName>
</protein>
<comment type="caution">
    <text evidence="2">The sequence shown here is derived from an EMBL/GenBank/DDBJ whole genome shotgun (WGS) entry which is preliminary data.</text>
</comment>
<dbReference type="PANTHER" id="PTHR43581:SF4">
    <property type="entry name" value="ATP_GTP PHOSPHATASE"/>
    <property type="match status" value="1"/>
</dbReference>
<dbReference type="RefSeq" id="WP_193417578.1">
    <property type="nucleotide sequence ID" value="NZ_JADCNN020000010.1"/>
</dbReference>
<dbReference type="CDD" id="cd00267">
    <property type="entry name" value="ABC_ATPase"/>
    <property type="match status" value="1"/>
</dbReference>
<evidence type="ECO:0000313" key="3">
    <source>
        <dbReference type="Proteomes" id="UP001516620"/>
    </source>
</evidence>
<keyword evidence="3" id="KW-1185">Reference proteome</keyword>
<dbReference type="Proteomes" id="UP001516620">
    <property type="component" value="Unassembled WGS sequence"/>
</dbReference>
<sequence>MSMKLTRFKVRNFRSIEESEWIYVNDNNCLVGTNEAGKTNLLIALWKLNPANDEPIIPLDDFPRHLYSSYKKDGHTNDEFIFADFELNDKLQKEFALILGADPEQVKTVLISRMYNGKYYVKFPYSKIEQYPSSRLFAVIDEFEDQLTSFDGYIKENEQIKAGIKDLISKIRSLITTETFRANITTQITEAVEQHISKHFGKKVNLPEFFRQNFIMPIDRFNDAFDGKEVSTTKEIRQKILSIFPKFVYYSDYGNLDSEIFLPRVIEDFEREDLSEVARAKVRTLQVLFKYVKLSPQEIYELGNDRKVIVKRINTHNNAVISTEEVEPTEEEIKEWADKKRERGVLLQSAASELTLSFKKWWMQGDYIFSFVADGNHFRINVSDKLRPESIELEGRSRGLQWFFSFFLVFLVETKEGHSNTILLLDEPGLSLHPIAQYDLAKFFRKLSEDNQLIYTSHSPFLVDMDNLANVKVVYIDSDTGRTKVTSNLRYNAKDAEKSIYPIHAALGLTVSDTLLLGCSPILVEGQSDQIYLNLIKRFLIGKGYFQNSKELVFIQTGGVRGMGQVTKLVTAREDSLPYVLLDSDKAGNDYAKQLKSDRYKGEEERILQVADFLGDQEFEIEDLIPSELLIRLVDRKYRGERYFEDCYKKGEPIVVQIEAWAKENSINLENNSWKAEIAKEVYNKFDMRTVNEELVEVWKNLFDKLLS</sequence>
<dbReference type="Gene3D" id="3.40.50.300">
    <property type="entry name" value="P-loop containing nucleotide triphosphate hydrolases"/>
    <property type="match status" value="2"/>
</dbReference>
<name>A0ABS2H6Y7_9BACL</name>